<evidence type="ECO:0000259" key="9">
    <source>
        <dbReference type="PROSITE" id="PS50109"/>
    </source>
</evidence>
<dbReference type="CDD" id="cd00082">
    <property type="entry name" value="HisKA"/>
    <property type="match status" value="1"/>
</dbReference>
<dbReference type="Gene3D" id="3.30.565.10">
    <property type="entry name" value="Histidine kinase-like ATPase, C-terminal domain"/>
    <property type="match status" value="1"/>
</dbReference>
<dbReference type="SMART" id="SM00091">
    <property type="entry name" value="PAS"/>
    <property type="match status" value="1"/>
</dbReference>
<evidence type="ECO:0000256" key="4">
    <source>
        <dbReference type="ARBA" id="ARBA00022679"/>
    </source>
</evidence>
<name>A0A4V1M1M1_9BACT</name>
<organism evidence="10 11">
    <name type="scientific">Halarcobacter mediterraneus</name>
    <dbReference type="NCBI Taxonomy" id="2023153"/>
    <lineage>
        <taxon>Bacteria</taxon>
        <taxon>Pseudomonadati</taxon>
        <taxon>Campylobacterota</taxon>
        <taxon>Epsilonproteobacteria</taxon>
        <taxon>Campylobacterales</taxon>
        <taxon>Arcobacteraceae</taxon>
        <taxon>Halarcobacter</taxon>
    </lineage>
</organism>
<dbReference type="InterPro" id="IPR004358">
    <property type="entry name" value="Sig_transdc_His_kin-like_C"/>
</dbReference>
<dbReference type="NCBIfam" id="TIGR00229">
    <property type="entry name" value="sensory_box"/>
    <property type="match status" value="1"/>
</dbReference>
<dbReference type="Gene3D" id="3.30.450.20">
    <property type="entry name" value="PAS domain"/>
    <property type="match status" value="1"/>
</dbReference>
<dbReference type="InterPro" id="IPR035965">
    <property type="entry name" value="PAS-like_dom_sf"/>
</dbReference>
<dbReference type="AlphaFoldDB" id="A0A4V1M1M1"/>
<evidence type="ECO:0000256" key="8">
    <source>
        <dbReference type="ARBA" id="ARBA00023012"/>
    </source>
</evidence>
<dbReference type="EMBL" id="NXIE01000001">
    <property type="protein sequence ID" value="RXK14356.1"/>
    <property type="molecule type" value="Genomic_DNA"/>
</dbReference>
<evidence type="ECO:0000313" key="11">
    <source>
        <dbReference type="Proteomes" id="UP000289718"/>
    </source>
</evidence>
<dbReference type="GO" id="GO:0000155">
    <property type="term" value="F:phosphorelay sensor kinase activity"/>
    <property type="evidence" value="ECO:0007669"/>
    <property type="project" value="InterPro"/>
</dbReference>
<evidence type="ECO:0000256" key="3">
    <source>
        <dbReference type="ARBA" id="ARBA00022553"/>
    </source>
</evidence>
<proteinExistence type="predicted"/>
<evidence type="ECO:0000256" key="7">
    <source>
        <dbReference type="ARBA" id="ARBA00022840"/>
    </source>
</evidence>
<dbReference type="InterPro" id="IPR003594">
    <property type="entry name" value="HATPase_dom"/>
</dbReference>
<dbReference type="PRINTS" id="PR00344">
    <property type="entry name" value="BCTRLSENSOR"/>
</dbReference>
<dbReference type="Pfam" id="PF13426">
    <property type="entry name" value="PAS_9"/>
    <property type="match status" value="1"/>
</dbReference>
<evidence type="ECO:0000256" key="5">
    <source>
        <dbReference type="ARBA" id="ARBA00022741"/>
    </source>
</evidence>
<dbReference type="RefSeq" id="WP_129060485.1">
    <property type="nucleotide sequence ID" value="NZ_NXIE01000001.1"/>
</dbReference>
<dbReference type="InterPro" id="IPR003661">
    <property type="entry name" value="HisK_dim/P_dom"/>
</dbReference>
<accession>A0A4V1M1M1</accession>
<dbReference type="PANTHER" id="PTHR43065:SF46">
    <property type="entry name" value="C4-DICARBOXYLATE TRANSPORT SENSOR PROTEIN DCTB"/>
    <property type="match status" value="1"/>
</dbReference>
<evidence type="ECO:0000256" key="2">
    <source>
        <dbReference type="ARBA" id="ARBA00012438"/>
    </source>
</evidence>
<dbReference type="SUPFAM" id="SSF47384">
    <property type="entry name" value="Homodimeric domain of signal transducing histidine kinase"/>
    <property type="match status" value="1"/>
</dbReference>
<dbReference type="InterPro" id="IPR005467">
    <property type="entry name" value="His_kinase_dom"/>
</dbReference>
<comment type="catalytic activity">
    <reaction evidence="1">
        <text>ATP + protein L-histidine = ADP + protein N-phospho-L-histidine.</text>
        <dbReference type="EC" id="2.7.13.3"/>
    </reaction>
</comment>
<dbReference type="OrthoDB" id="9805967at2"/>
<dbReference type="SUPFAM" id="SSF55874">
    <property type="entry name" value="ATPase domain of HSP90 chaperone/DNA topoisomerase II/histidine kinase"/>
    <property type="match status" value="1"/>
</dbReference>
<gene>
    <name evidence="10" type="ORF">CP965_02605</name>
</gene>
<dbReference type="InterPro" id="IPR036097">
    <property type="entry name" value="HisK_dim/P_sf"/>
</dbReference>
<keyword evidence="6" id="KW-0418">Kinase</keyword>
<keyword evidence="11" id="KW-1185">Reference proteome</keyword>
<dbReference type="Pfam" id="PF02518">
    <property type="entry name" value="HATPase_c"/>
    <property type="match status" value="1"/>
</dbReference>
<keyword evidence="7" id="KW-0067">ATP-binding</keyword>
<keyword evidence="3" id="KW-0597">Phosphoprotein</keyword>
<dbReference type="SMART" id="SM00387">
    <property type="entry name" value="HATPase_c"/>
    <property type="match status" value="1"/>
</dbReference>
<dbReference type="CDD" id="cd00130">
    <property type="entry name" value="PAS"/>
    <property type="match status" value="1"/>
</dbReference>
<dbReference type="PANTHER" id="PTHR43065">
    <property type="entry name" value="SENSOR HISTIDINE KINASE"/>
    <property type="match status" value="1"/>
</dbReference>
<dbReference type="InterPro" id="IPR036890">
    <property type="entry name" value="HATPase_C_sf"/>
</dbReference>
<comment type="caution">
    <text evidence="10">The sequence shown here is derived from an EMBL/GenBank/DDBJ whole genome shotgun (WGS) entry which is preliminary data.</text>
</comment>
<dbReference type="EC" id="2.7.13.3" evidence="2"/>
<dbReference type="GO" id="GO:0005524">
    <property type="term" value="F:ATP binding"/>
    <property type="evidence" value="ECO:0007669"/>
    <property type="project" value="UniProtKB-KW"/>
</dbReference>
<evidence type="ECO:0000256" key="1">
    <source>
        <dbReference type="ARBA" id="ARBA00000085"/>
    </source>
</evidence>
<keyword evidence="5" id="KW-0547">Nucleotide-binding</keyword>
<feature type="domain" description="Histidine kinase" evidence="9">
    <location>
        <begin position="131"/>
        <end position="346"/>
    </location>
</feature>
<protein>
    <recommendedName>
        <fullName evidence="2">histidine kinase</fullName>
        <ecNumber evidence="2">2.7.13.3</ecNumber>
    </recommendedName>
</protein>
<dbReference type="Proteomes" id="UP000289718">
    <property type="component" value="Unassembled WGS sequence"/>
</dbReference>
<sequence>MKDNIFRNFFDHTIEGILIIEDGFILNLNKAMLEILKYDSKEELIGNLATGILIPNIQQKLLEYNNTIFEEISLLTKEGKIIPAVIKIKDFKEDNKNYKVVFIHNLSDLKEKESLLIEQSRMAAMGEMISMIAHQWKQPLSSIGTAISNLKLRINMKRYEENIFEKKLDDIERYLKYMSTTIDDFRNFFKKDREKELSNIYYIVDIALEMFEEVFERHGISIINKDTKKLENVFLYKNELLQVIINILNNSKDAFLEKEVTPLNKITLEYKELKKVQKIIISDNAGGIKKEILDKIFDPYFSTKNKQNGTGLGLYMSKTIIEKHFDGKIKVSNKKDGACFEITISK</sequence>
<dbReference type="Gene3D" id="1.10.287.130">
    <property type="match status" value="1"/>
</dbReference>
<dbReference type="PROSITE" id="PS50109">
    <property type="entry name" value="HIS_KIN"/>
    <property type="match status" value="1"/>
</dbReference>
<evidence type="ECO:0000256" key="6">
    <source>
        <dbReference type="ARBA" id="ARBA00022777"/>
    </source>
</evidence>
<keyword evidence="4" id="KW-0808">Transferase</keyword>
<evidence type="ECO:0000313" key="10">
    <source>
        <dbReference type="EMBL" id="RXK14356.1"/>
    </source>
</evidence>
<dbReference type="InterPro" id="IPR000014">
    <property type="entry name" value="PAS"/>
</dbReference>
<keyword evidence="8" id="KW-0902">Two-component regulatory system</keyword>
<reference evidence="10 11" key="1">
    <citation type="submission" date="2017-09" db="EMBL/GenBank/DDBJ databases">
        <title>Genomics of the genus Arcobacter.</title>
        <authorList>
            <person name="Perez-Cataluna A."/>
            <person name="Figueras M.J."/>
            <person name="Salas-Masso N."/>
        </authorList>
    </citation>
    <scope>NUCLEOTIDE SEQUENCE [LARGE SCALE GENOMIC DNA]</scope>
    <source>
        <strain evidence="10 11">F156-34</strain>
    </source>
</reference>
<dbReference type="SUPFAM" id="SSF55785">
    <property type="entry name" value="PYP-like sensor domain (PAS domain)"/>
    <property type="match status" value="1"/>
</dbReference>